<dbReference type="STRING" id="1193502.SHALO_0981"/>
<keyword evidence="2" id="KW-0012">Acyltransferase</keyword>
<dbReference type="PROSITE" id="PS51186">
    <property type="entry name" value="GNAT"/>
    <property type="match status" value="1"/>
</dbReference>
<name>A0A1D7TIB1_9BACT</name>
<dbReference type="InterPro" id="IPR016181">
    <property type="entry name" value="Acyl_CoA_acyltransferase"/>
</dbReference>
<dbReference type="PANTHER" id="PTHR31143:SF2">
    <property type="entry name" value="FR47-LIKE DOMAIN-CONTAINING PROTEIN-RELATED"/>
    <property type="match status" value="1"/>
</dbReference>
<dbReference type="EMBL" id="CP017111">
    <property type="protein sequence ID" value="AOO64762.1"/>
    <property type="molecule type" value="Genomic_DNA"/>
</dbReference>
<feature type="domain" description="N-acetyltransferase" evidence="1">
    <location>
        <begin position="149"/>
        <end position="279"/>
    </location>
</feature>
<organism evidence="2 3">
    <name type="scientific">Sulfurospirillum halorespirans DSM 13726</name>
    <dbReference type="NCBI Taxonomy" id="1193502"/>
    <lineage>
        <taxon>Bacteria</taxon>
        <taxon>Pseudomonadati</taxon>
        <taxon>Campylobacterota</taxon>
        <taxon>Epsilonproteobacteria</taxon>
        <taxon>Campylobacterales</taxon>
        <taxon>Sulfurospirillaceae</taxon>
        <taxon>Sulfurospirillum</taxon>
    </lineage>
</organism>
<dbReference type="GO" id="GO:0016747">
    <property type="term" value="F:acyltransferase activity, transferring groups other than amino-acyl groups"/>
    <property type="evidence" value="ECO:0007669"/>
    <property type="project" value="InterPro"/>
</dbReference>
<dbReference type="PANTHER" id="PTHR31143">
    <property type="match status" value="1"/>
</dbReference>
<accession>A0A1D7TIB1</accession>
<protein>
    <submittedName>
        <fullName evidence="2">Putative acyltransferase</fullName>
    </submittedName>
</protein>
<dbReference type="KEGG" id="shal:SHALO_0981"/>
<dbReference type="SUPFAM" id="SSF55729">
    <property type="entry name" value="Acyl-CoA N-acyltransferases (Nat)"/>
    <property type="match status" value="1"/>
</dbReference>
<dbReference type="Proteomes" id="UP000094609">
    <property type="component" value="Chromosome"/>
</dbReference>
<evidence type="ECO:0000313" key="2">
    <source>
        <dbReference type="EMBL" id="AOO64762.1"/>
    </source>
</evidence>
<keyword evidence="3" id="KW-1185">Reference proteome</keyword>
<dbReference type="AlphaFoldDB" id="A0A1D7TIB1"/>
<sequence length="279" mass="32235">MFKKEKMTLLSPCDYHVVREYLRAVDANVLFAYSVVNHDIEGKIFVDDCHTPTVFYIVHPYGMALLLGNTEQKEFNNVLKNYLSNHLNQRTRPEWLQVYPRTWEVTLNELLNKQLCFDNVNQHAISVLERLNFEFSSEKYYLQKETIDLEGNTLQRTDKSLYEKISGSVIPSRFWNNYSDFERFGVGFSLVDTKGTPLSTAFCSFIYDGQLELGIETDPRYLGKGYAYVVCSALIDYCLGNKLIPVWACSSLNSGSQKLAQKLGFSIIRKRPYYQLPNS</sequence>
<keyword evidence="2" id="KW-0808">Transferase</keyword>
<dbReference type="InterPro" id="IPR000182">
    <property type="entry name" value="GNAT_dom"/>
</dbReference>
<gene>
    <name evidence="2" type="ORF">SHALO_0981</name>
</gene>
<reference evidence="3" key="1">
    <citation type="submission" date="2016-08" db="EMBL/GenBank/DDBJ databases">
        <title>Complete genome sequence of the organohalide-respiring Epsilonproteobacterium Sulfurospirillum halorespirans.</title>
        <authorList>
            <person name="Goris T."/>
            <person name="Zimmermann J."/>
            <person name="Schenz B."/>
            <person name="Lemos M."/>
            <person name="Hackermueller J."/>
            <person name="Diekert G."/>
        </authorList>
    </citation>
    <scope>NUCLEOTIDE SEQUENCE [LARGE SCALE GENOMIC DNA]</scope>
    <source>
        <strain>DSM 13726</strain>
        <strain evidence="3">PCE-M2</strain>
    </source>
</reference>
<proteinExistence type="predicted"/>
<evidence type="ECO:0000313" key="3">
    <source>
        <dbReference type="Proteomes" id="UP000094609"/>
    </source>
</evidence>
<evidence type="ECO:0000259" key="1">
    <source>
        <dbReference type="PROSITE" id="PS51186"/>
    </source>
</evidence>
<dbReference type="InterPro" id="IPR027365">
    <property type="entry name" value="GNAT_acetyltra_YdfB-like"/>
</dbReference>
<dbReference type="Gene3D" id="3.40.630.30">
    <property type="match status" value="1"/>
</dbReference>
<dbReference type="Pfam" id="PF12746">
    <property type="entry name" value="GNAT_acetyltran"/>
    <property type="match status" value="1"/>
</dbReference>